<name>A0A7Y7E642_STRMO</name>
<dbReference type="SUPFAM" id="SSF51215">
    <property type="entry name" value="Regulatory protein AraC"/>
    <property type="match status" value="1"/>
</dbReference>
<feature type="domain" description="HTH araC/xylS-type" evidence="5">
    <location>
        <begin position="190"/>
        <end position="288"/>
    </location>
</feature>
<dbReference type="Pfam" id="PF02311">
    <property type="entry name" value="AraC_binding"/>
    <property type="match status" value="1"/>
</dbReference>
<keyword evidence="2" id="KW-0238">DNA-binding</keyword>
<evidence type="ECO:0000256" key="4">
    <source>
        <dbReference type="SAM" id="MobiDB-lite"/>
    </source>
</evidence>
<organism evidence="6 7">
    <name type="scientific">Streptomyces morookaense</name>
    <name type="common">Streptoverticillium morookaense</name>
    <dbReference type="NCBI Taxonomy" id="1970"/>
    <lineage>
        <taxon>Bacteria</taxon>
        <taxon>Bacillati</taxon>
        <taxon>Actinomycetota</taxon>
        <taxon>Actinomycetes</taxon>
        <taxon>Kitasatosporales</taxon>
        <taxon>Streptomycetaceae</taxon>
        <taxon>Streptomyces</taxon>
    </lineage>
</organism>
<dbReference type="AlphaFoldDB" id="A0A7Y7E642"/>
<evidence type="ECO:0000256" key="2">
    <source>
        <dbReference type="ARBA" id="ARBA00023125"/>
    </source>
</evidence>
<dbReference type="Proteomes" id="UP000587462">
    <property type="component" value="Unassembled WGS sequence"/>
</dbReference>
<dbReference type="GO" id="GO:0003700">
    <property type="term" value="F:DNA-binding transcription factor activity"/>
    <property type="evidence" value="ECO:0007669"/>
    <property type="project" value="InterPro"/>
</dbReference>
<evidence type="ECO:0000313" key="6">
    <source>
        <dbReference type="EMBL" id="NVK76904.1"/>
    </source>
</evidence>
<accession>A0A7Y7E642</accession>
<reference evidence="6 7" key="1">
    <citation type="submission" date="2020-04" db="EMBL/GenBank/DDBJ databases">
        <title>Draft Genome Sequence of Streptomyces morookaense DSM 40503, an 8-azaguanine-producing strain.</title>
        <authorList>
            <person name="Qi J."/>
            <person name="Gao J.-M."/>
        </authorList>
    </citation>
    <scope>NUCLEOTIDE SEQUENCE [LARGE SCALE GENOMIC DNA]</scope>
    <source>
        <strain evidence="6 7">DSM 40503</strain>
    </source>
</reference>
<comment type="caution">
    <text evidence="6">The sequence shown here is derived from an EMBL/GenBank/DDBJ whole genome shotgun (WGS) entry which is preliminary data.</text>
</comment>
<dbReference type="PANTHER" id="PTHR43280:SF32">
    <property type="entry name" value="TRANSCRIPTIONAL REGULATORY PROTEIN"/>
    <property type="match status" value="1"/>
</dbReference>
<dbReference type="InterPro" id="IPR009057">
    <property type="entry name" value="Homeodomain-like_sf"/>
</dbReference>
<keyword evidence="3" id="KW-0804">Transcription</keyword>
<proteinExistence type="predicted"/>
<dbReference type="GO" id="GO:0043565">
    <property type="term" value="F:sequence-specific DNA binding"/>
    <property type="evidence" value="ECO:0007669"/>
    <property type="project" value="InterPro"/>
</dbReference>
<keyword evidence="7" id="KW-1185">Reference proteome</keyword>
<dbReference type="SUPFAM" id="SSF46689">
    <property type="entry name" value="Homeodomain-like"/>
    <property type="match status" value="1"/>
</dbReference>
<dbReference type="PANTHER" id="PTHR43280">
    <property type="entry name" value="ARAC-FAMILY TRANSCRIPTIONAL REGULATOR"/>
    <property type="match status" value="1"/>
</dbReference>
<sequence>MVKKRHDMPTILDLAYQAPPGTPAGVEVLTLAGLRTRAPEGMLPAPQRLDFHQIIAVDSGTTVHTVDFTGHRLEAGSVLWVRPGQVQQHGDVSAIEGTVILVQPGFLPPGTAVAAVADDPFRPVLLRPAGEDREAIFCAVRHLAADFRTGAGLPADVHREILRHLLSALVLRLDRIDAAERSAAPADAFVRFRAAVERDFARSHRVADYAQALGYSPRTLARATLAAAGVGAKEFVDRRVMLEAKRLLAHSGLPAARIAERLGFDDAANFAKFFQHREGVAPGAFRAALRDPAPVTARTAGASGSTAAAPPPSCAPRRARPPR</sequence>
<evidence type="ECO:0000259" key="5">
    <source>
        <dbReference type="PROSITE" id="PS01124"/>
    </source>
</evidence>
<dbReference type="InterPro" id="IPR037923">
    <property type="entry name" value="HTH-like"/>
</dbReference>
<dbReference type="SMART" id="SM00342">
    <property type="entry name" value="HTH_ARAC"/>
    <property type="match status" value="1"/>
</dbReference>
<dbReference type="Gene3D" id="1.10.10.60">
    <property type="entry name" value="Homeodomain-like"/>
    <property type="match status" value="1"/>
</dbReference>
<evidence type="ECO:0000256" key="1">
    <source>
        <dbReference type="ARBA" id="ARBA00023015"/>
    </source>
</evidence>
<feature type="region of interest" description="Disordered" evidence="4">
    <location>
        <begin position="295"/>
        <end position="323"/>
    </location>
</feature>
<dbReference type="InterPro" id="IPR018060">
    <property type="entry name" value="HTH_AraC"/>
</dbReference>
<keyword evidence="1" id="KW-0805">Transcription regulation</keyword>
<feature type="compositionally biased region" description="Low complexity" evidence="4">
    <location>
        <begin position="296"/>
        <end position="308"/>
    </location>
</feature>
<dbReference type="EMBL" id="JABBXF010000006">
    <property type="protein sequence ID" value="NVK76904.1"/>
    <property type="molecule type" value="Genomic_DNA"/>
</dbReference>
<evidence type="ECO:0000256" key="3">
    <source>
        <dbReference type="ARBA" id="ARBA00023163"/>
    </source>
</evidence>
<gene>
    <name evidence="6" type="ORF">HG542_04455</name>
</gene>
<evidence type="ECO:0000313" key="7">
    <source>
        <dbReference type="Proteomes" id="UP000587462"/>
    </source>
</evidence>
<dbReference type="InterPro" id="IPR003313">
    <property type="entry name" value="AraC-bd"/>
</dbReference>
<dbReference type="PROSITE" id="PS01124">
    <property type="entry name" value="HTH_ARAC_FAMILY_2"/>
    <property type="match status" value="1"/>
</dbReference>
<dbReference type="RefSeq" id="WP_171078681.1">
    <property type="nucleotide sequence ID" value="NZ_BNBU01000004.1"/>
</dbReference>
<dbReference type="Pfam" id="PF12833">
    <property type="entry name" value="HTH_18"/>
    <property type="match status" value="1"/>
</dbReference>
<protein>
    <submittedName>
        <fullName evidence="6">Helix-turn-helix transcriptional regulator</fullName>
    </submittedName>
</protein>